<name>V6LTG7_9EUKA</name>
<protein>
    <submittedName>
        <fullName evidence="1">Uncharacterized protein</fullName>
    </submittedName>
</protein>
<sequence>MSMKPDNLQQLLLLENQALDDSAVRLLKIITSIEQENDYDSVLKDRLNIMRAALSNFGSIFYISQFTDQSCDKQALLHIRELSDSQMISDNHTIISDGIQYQQQIKQDDFQQQCDLNISNVKQQSKSVDQQAHDSICEEFENMIQDLSQMQLQKSQKQEVMKKLSAQQQEVKVYLDISEQNDSINIFQAENLNILESSPKITSQLKTQITSLKIDIEEIKDYLQLPQYQQDSQDNILQISSLLCDANMDVQQQKQSEYLICQEQQLELQINEAKLSQQQKIYLLKQTQQRLQYFLQEFQEFHNIVIEYQQIQNILKQINDNKRLKINTSFLNNEVKNDSQIIVSPISFSSPKPMQFSKFQPSQDPTTLFSQIQYTLSLSSINQSKLNLPIFLTKVIDDYLENQQFNQSYQSQINQLLKHLQQNKINYQFSKLAKQLSLPFKNENLNYQNLLFQLLKQAYLLVFKQDFIYQKDKVQPQQIISHLSLNQLFICIDDFSKYMQDNQRQLNNIIIKLNKFSSENNTENEFKSLTSTLTKRFSELKFQEFEEKIRNLKTTKIRNMKKHDEFYSQIIVLRRIEELTRNIENISTSATDVHNQDKNLANQARNIAQKFNIQLVNEAVDSNIYQFKENSINEIKVLLQ</sequence>
<proteinExistence type="predicted"/>
<dbReference type="EMBL" id="KI546040">
    <property type="protein sequence ID" value="EST47548.1"/>
    <property type="molecule type" value="Genomic_DNA"/>
</dbReference>
<dbReference type="AlphaFoldDB" id="V6LTG7"/>
<evidence type="ECO:0000313" key="2">
    <source>
        <dbReference type="EMBL" id="KAH0570751.1"/>
    </source>
</evidence>
<reference evidence="2" key="2">
    <citation type="submission" date="2020-12" db="EMBL/GenBank/DDBJ databases">
        <title>New Spironucleus salmonicida genome in near-complete chromosomes.</title>
        <authorList>
            <person name="Xu F."/>
            <person name="Kurt Z."/>
            <person name="Jimenez-Gonzalez A."/>
            <person name="Astvaldsson A."/>
            <person name="Andersson J.O."/>
            <person name="Svard S.G."/>
        </authorList>
    </citation>
    <scope>NUCLEOTIDE SEQUENCE</scope>
    <source>
        <strain evidence="2">ATCC 50377</strain>
    </source>
</reference>
<dbReference type="VEuPathDB" id="GiardiaDB:SS50377_27038"/>
<evidence type="ECO:0000313" key="1">
    <source>
        <dbReference type="EMBL" id="EST47548.1"/>
    </source>
</evidence>
<organism evidence="1">
    <name type="scientific">Spironucleus salmonicida</name>
    <dbReference type="NCBI Taxonomy" id="348837"/>
    <lineage>
        <taxon>Eukaryota</taxon>
        <taxon>Metamonada</taxon>
        <taxon>Diplomonadida</taxon>
        <taxon>Hexamitidae</taxon>
        <taxon>Hexamitinae</taxon>
        <taxon>Spironucleus</taxon>
    </lineage>
</organism>
<gene>
    <name evidence="1" type="ORF">SS50377_12531</name>
    <name evidence="2" type="ORF">SS50377_27038</name>
</gene>
<dbReference type="Proteomes" id="UP000018208">
    <property type="component" value="Unassembled WGS sequence"/>
</dbReference>
<keyword evidence="3" id="KW-1185">Reference proteome</keyword>
<dbReference type="EMBL" id="AUWU02000007">
    <property type="protein sequence ID" value="KAH0570751.1"/>
    <property type="molecule type" value="Genomic_DNA"/>
</dbReference>
<evidence type="ECO:0000313" key="3">
    <source>
        <dbReference type="Proteomes" id="UP000018208"/>
    </source>
</evidence>
<accession>V6LTG7</accession>
<reference evidence="1 2" key="1">
    <citation type="journal article" date="2014" name="PLoS Genet.">
        <title>The Genome of Spironucleus salmonicida Highlights a Fish Pathogen Adapted to Fluctuating Environments.</title>
        <authorList>
            <person name="Xu F."/>
            <person name="Jerlstrom-Hultqvist J."/>
            <person name="Einarsson E."/>
            <person name="Astvaldsson A."/>
            <person name="Svard S.G."/>
            <person name="Andersson J.O."/>
        </authorList>
    </citation>
    <scope>NUCLEOTIDE SEQUENCE</scope>
    <source>
        <strain evidence="2">ATCC 50377</strain>
    </source>
</reference>